<evidence type="ECO:0000313" key="3">
    <source>
        <dbReference type="EMBL" id="KDP24637.1"/>
    </source>
</evidence>
<evidence type="ECO:0000313" key="4">
    <source>
        <dbReference type="Proteomes" id="UP000027138"/>
    </source>
</evidence>
<dbReference type="KEGG" id="jcu:105646554"/>
<dbReference type="InterPro" id="IPR004146">
    <property type="entry name" value="DC1"/>
</dbReference>
<feature type="domain" description="DC1" evidence="2">
    <location>
        <begin position="13"/>
        <end position="60"/>
    </location>
</feature>
<dbReference type="STRING" id="180498.A0A067JL49"/>
<gene>
    <name evidence="3" type="ORF">JCGZ_25553</name>
</gene>
<dbReference type="OrthoDB" id="1877533at2759"/>
<proteinExistence type="predicted"/>
<dbReference type="EMBL" id="KK915100">
    <property type="protein sequence ID" value="KDP24637.1"/>
    <property type="molecule type" value="Genomic_DNA"/>
</dbReference>
<accession>A0A067JL49</accession>
<dbReference type="Pfam" id="PF03107">
    <property type="entry name" value="C1_2"/>
    <property type="match status" value="3"/>
</dbReference>
<dbReference type="InterPro" id="IPR046349">
    <property type="entry name" value="C1-like_sf"/>
</dbReference>
<sequence>MGRLDIDPTLQHFSHPHTLKLQNFPSQIPNKPICSSCKLAISGWTYNCNSCNYYLHKVCAQMPIIKKHEIDPNHTLTLISTPAYPQGAFKCNACGRHDTGFSYHCKDCELDLHTLCAHMPSSININHHLHNHTLSLIFSPVYSKKVFQCDICRGFGSNHWLYRCNSCSFDAHLNCAIANTQNQKQDQPAAPASHQYKSKIRRLPLASSVVGSPSRSPLPLTSHHYTRMIHRHPPSPSSFTVGSSSRSPLPVYDQIGGGDYYYTAAGMPVLVGSPPYVQPPRTYNIMNDNNHNKNLTEIVMKGVVDGFAQQAGQILLGSILGGFSFT</sequence>
<dbReference type="PANTHER" id="PTHR46288">
    <property type="entry name" value="PHORBOL-ESTER/DAG-TYPE DOMAIN-CONTAINING PROTEIN"/>
    <property type="match status" value="1"/>
</dbReference>
<reference evidence="3 4" key="1">
    <citation type="journal article" date="2014" name="PLoS ONE">
        <title>Global Analysis of Gene Expression Profiles in Physic Nut (Jatropha curcas L.) Seedlings Exposed to Salt Stress.</title>
        <authorList>
            <person name="Zhang L."/>
            <person name="Zhang C."/>
            <person name="Wu P."/>
            <person name="Chen Y."/>
            <person name="Li M."/>
            <person name="Jiang H."/>
            <person name="Wu G."/>
        </authorList>
    </citation>
    <scope>NUCLEOTIDE SEQUENCE [LARGE SCALE GENOMIC DNA]</scope>
    <source>
        <strain evidence="4">cv. GZQX0401</strain>
        <tissue evidence="3">Young leaves</tissue>
    </source>
</reference>
<keyword evidence="1" id="KW-0677">Repeat</keyword>
<protein>
    <recommendedName>
        <fullName evidence="2">DC1 domain-containing protein</fullName>
    </recommendedName>
</protein>
<organism evidence="3 4">
    <name type="scientific">Jatropha curcas</name>
    <name type="common">Barbados nut</name>
    <dbReference type="NCBI Taxonomy" id="180498"/>
    <lineage>
        <taxon>Eukaryota</taxon>
        <taxon>Viridiplantae</taxon>
        <taxon>Streptophyta</taxon>
        <taxon>Embryophyta</taxon>
        <taxon>Tracheophyta</taxon>
        <taxon>Spermatophyta</taxon>
        <taxon>Magnoliopsida</taxon>
        <taxon>eudicotyledons</taxon>
        <taxon>Gunneridae</taxon>
        <taxon>Pentapetalae</taxon>
        <taxon>rosids</taxon>
        <taxon>fabids</taxon>
        <taxon>Malpighiales</taxon>
        <taxon>Euphorbiaceae</taxon>
        <taxon>Crotonoideae</taxon>
        <taxon>Jatropheae</taxon>
        <taxon>Jatropha</taxon>
    </lineage>
</organism>
<evidence type="ECO:0000256" key="1">
    <source>
        <dbReference type="ARBA" id="ARBA00022737"/>
    </source>
</evidence>
<feature type="domain" description="DC1" evidence="2">
    <location>
        <begin position="129"/>
        <end position="176"/>
    </location>
</feature>
<evidence type="ECO:0000259" key="2">
    <source>
        <dbReference type="Pfam" id="PF03107"/>
    </source>
</evidence>
<dbReference type="PANTHER" id="PTHR46288:SF69">
    <property type="entry name" value="DC1 DOMAIN-CONTAINING PROTEIN"/>
    <property type="match status" value="1"/>
</dbReference>
<dbReference type="SUPFAM" id="SSF57889">
    <property type="entry name" value="Cysteine-rich domain"/>
    <property type="match status" value="2"/>
</dbReference>
<dbReference type="Proteomes" id="UP000027138">
    <property type="component" value="Unassembled WGS sequence"/>
</dbReference>
<name>A0A067JL49_JATCU</name>
<keyword evidence="4" id="KW-1185">Reference proteome</keyword>
<dbReference type="AlphaFoldDB" id="A0A067JL49"/>
<feature type="domain" description="DC1" evidence="2">
    <location>
        <begin position="72"/>
        <end position="117"/>
    </location>
</feature>